<feature type="transmembrane region" description="Helical" evidence="1">
    <location>
        <begin position="1037"/>
        <end position="1055"/>
    </location>
</feature>
<feature type="transmembrane region" description="Helical" evidence="1">
    <location>
        <begin position="541"/>
        <end position="562"/>
    </location>
</feature>
<feature type="transmembrane region" description="Helical" evidence="1">
    <location>
        <begin position="946"/>
        <end position="964"/>
    </location>
</feature>
<accession>A0A1M4EK95</accession>
<keyword evidence="1" id="KW-0472">Membrane</keyword>
<feature type="transmembrane region" description="Helical" evidence="1">
    <location>
        <begin position="461"/>
        <end position="479"/>
    </location>
</feature>
<feature type="transmembrane region" description="Helical" evidence="1">
    <location>
        <begin position="1257"/>
        <end position="1274"/>
    </location>
</feature>
<feature type="transmembrane region" description="Helical" evidence="1">
    <location>
        <begin position="274"/>
        <end position="296"/>
    </location>
</feature>
<feature type="transmembrane region" description="Helical" evidence="1">
    <location>
        <begin position="302"/>
        <end position="321"/>
    </location>
</feature>
<evidence type="ECO:0000256" key="1">
    <source>
        <dbReference type="SAM" id="Phobius"/>
    </source>
</evidence>
<protein>
    <submittedName>
        <fullName evidence="2">Putative integral membrane protein</fullName>
    </submittedName>
</protein>
<feature type="transmembrane region" description="Helical" evidence="1">
    <location>
        <begin position="869"/>
        <end position="891"/>
    </location>
</feature>
<feature type="transmembrane region" description="Helical" evidence="1">
    <location>
        <begin position="197"/>
        <end position="220"/>
    </location>
</feature>
<gene>
    <name evidence="2" type="ORF">BN4615_P8825</name>
</gene>
<feature type="transmembrane region" description="Helical" evidence="1">
    <location>
        <begin position="1062"/>
        <end position="1082"/>
    </location>
</feature>
<name>A0A1M4EK95_9ACTN</name>
<feature type="transmembrane region" description="Helical" evidence="1">
    <location>
        <begin position="1333"/>
        <end position="1352"/>
    </location>
</feature>
<feature type="transmembrane region" description="Helical" evidence="1">
    <location>
        <begin position="46"/>
        <end position="66"/>
    </location>
</feature>
<keyword evidence="1" id="KW-0812">Transmembrane</keyword>
<feature type="transmembrane region" description="Helical" evidence="1">
    <location>
        <begin position="1307"/>
        <end position="1324"/>
    </location>
</feature>
<dbReference type="NCBIfam" id="NF047321">
    <property type="entry name" value="SCO7613_CTERM"/>
    <property type="match status" value="1"/>
</dbReference>
<feature type="transmembrane region" description="Helical" evidence="1">
    <location>
        <begin position="510"/>
        <end position="529"/>
    </location>
</feature>
<feature type="transmembrane region" description="Helical" evidence="1">
    <location>
        <begin position="773"/>
        <end position="791"/>
    </location>
</feature>
<feature type="transmembrane region" description="Helical" evidence="1">
    <location>
        <begin position="971"/>
        <end position="992"/>
    </location>
</feature>
<feature type="transmembrane region" description="Helical" evidence="1">
    <location>
        <begin position="1188"/>
        <end position="1208"/>
    </location>
</feature>
<feature type="transmembrane region" description="Helical" evidence="1">
    <location>
        <begin position="136"/>
        <end position="155"/>
    </location>
</feature>
<proteinExistence type="predicted"/>
<feature type="transmembrane region" description="Helical" evidence="1">
    <location>
        <begin position="1358"/>
        <end position="1376"/>
    </location>
</feature>
<feature type="transmembrane region" description="Helical" evidence="1">
    <location>
        <begin position="1281"/>
        <end position="1301"/>
    </location>
</feature>
<feature type="transmembrane region" description="Helical" evidence="1">
    <location>
        <begin position="845"/>
        <end position="862"/>
    </location>
</feature>
<evidence type="ECO:0000313" key="2">
    <source>
        <dbReference type="EMBL" id="SBO99309.1"/>
    </source>
</evidence>
<feature type="transmembrane region" description="Helical" evidence="1">
    <location>
        <begin position="694"/>
        <end position="717"/>
    </location>
</feature>
<feature type="transmembrane region" description="Helical" evidence="1">
    <location>
        <begin position="921"/>
        <end position="940"/>
    </location>
</feature>
<feature type="transmembrane region" description="Helical" evidence="1">
    <location>
        <begin position="21"/>
        <end position="40"/>
    </location>
</feature>
<feature type="transmembrane region" description="Helical" evidence="1">
    <location>
        <begin position="485"/>
        <end position="503"/>
    </location>
</feature>
<feature type="transmembrane region" description="Helical" evidence="1">
    <location>
        <begin position="1161"/>
        <end position="1182"/>
    </location>
</feature>
<feature type="transmembrane region" description="Helical" evidence="1">
    <location>
        <begin position="1383"/>
        <end position="1406"/>
    </location>
</feature>
<reference evidence="2" key="1">
    <citation type="submission" date="2016-04" db="EMBL/GenBank/DDBJ databases">
        <authorList>
            <person name="Evans L.H."/>
            <person name="Alamgir A."/>
            <person name="Owens N."/>
            <person name="Weber N.D."/>
            <person name="Virtaneva K."/>
            <person name="Barbian K."/>
            <person name="Babar A."/>
            <person name="Rosenke K."/>
        </authorList>
    </citation>
    <scope>NUCLEOTIDE SEQUENCE</scope>
    <source>
        <strain evidence="2">Nono1</strain>
    </source>
</reference>
<dbReference type="RefSeq" id="WP_263657391.1">
    <property type="nucleotide sequence ID" value="NZ_CP084058.1"/>
</dbReference>
<feature type="transmembrane region" description="Helical" evidence="1">
    <location>
        <begin position="749"/>
        <end position="766"/>
    </location>
</feature>
<feature type="transmembrane region" description="Helical" evidence="1">
    <location>
        <begin position="412"/>
        <end position="429"/>
    </location>
</feature>
<feature type="transmembrane region" description="Helical" evidence="1">
    <location>
        <begin position="604"/>
        <end position="624"/>
    </location>
</feature>
<feature type="transmembrane region" description="Helical" evidence="1">
    <location>
        <begin position="78"/>
        <end position="98"/>
    </location>
</feature>
<feature type="transmembrane region" description="Helical" evidence="1">
    <location>
        <begin position="167"/>
        <end position="185"/>
    </location>
</feature>
<feature type="transmembrane region" description="Helical" evidence="1">
    <location>
        <begin position="240"/>
        <end position="267"/>
    </location>
</feature>
<dbReference type="EMBL" id="LT559118">
    <property type="protein sequence ID" value="SBO99309.1"/>
    <property type="molecule type" value="Genomic_DNA"/>
</dbReference>
<feature type="transmembrane region" description="Helical" evidence="1">
    <location>
        <begin position="1135"/>
        <end position="1154"/>
    </location>
</feature>
<sequence length="1447" mass="144331">MGLEGGRGPRRDLSHRAVQNLLLLLGGTLLSIAAVVFTLVSWQVPTLRALLLIVFTLAVLAAPWLLVRRRLVATAETVALLGLVLIPLDGVAVMQVLGDGGAGGGPGVDPLWGYAVGAAALSVVWALYAWQAPLRLPTPVAIVLAQIPLPLAASAVEPATAGGLSRVGWVSGALVVTAAFDLVLWRVARRVRAAAEYVTTAVAGSVAWVGGVGLAAFVTVMVTGGLPPIAVPVTDPQPVLVAVSLMPAMTAVLGSAAGVAILWAAAIRGRAGRLWVAACAALAAVGACSAVPAWVVPFSWQAGVLAGAAVLVLVAALRVPVRLRDGVRVGAGLVLVVAACWKVYAVIAVAVGPLGWVTDAWGERGGRAADLIGPGIRWDDSGAVPVVMGAVAVGMALVPPRGELWTSALRRVFCLVTGCLAVVTVPVAAGLPYEVALGVVVASAGALLWVAVGGRVVGHAVPLWLGAYLAGLVMCWALADRDASVAVAAGLLAVLGGCAVGGASRAVQAVGGAGATLVAGVLVWAWFGSGAMAWPSSGSGAMAWVSSGGGMAALGMLGVRAGTLLVTRPSRKLAAAVVRARGTSATLALGLLDRLTGLVRPGGTTAVEAAAMVVGLLALLQYVVSSGAGLVPQEVPGAGLGPQEVPGVVLGPIEVVAGSGGGQEGLALLLAVGAVLAAASAWRRPRGAWRTVAAVEACVLAGLAPLPLSGAVVPALVGPYGWLTHAWAGAAEGAREALSPAGPWQVRPMSMPVLVLAGVAAALAVRARWGKQAAMGVAGIVFPMAAATLPVVADLPYWAALAFLVALTAGLALWSAVSRSAAGGASLWTATLAVSWSLADRTATLAVLAAIVVTGLLCAVRGKGSPVTSVAATVTGLAVGAETVAAALGGGLGESDAALVLLLVIVLMSRAAVLPVLPRTVAGALGVAAVVLWPVAIGLAEDVARLSLVLAVGALALAASAWRLQGGVRPAAYALAGVASGVAVLPHVVVWVEVLGFPFEGIGRPWAERFAGWAPHPEVWDSGQGLTASFGFERGEAVTALGVGVFVVATVVIMARRLGGAVVARSVATVVVPLCLGVVPAVAGLSHAWVLVFHGVVLVALTVQAALGVRAGAAGVMALAGGAHLVAWAMDVQVYTLVVLGGVAVLGVVVSGVARSEVAQAWSAACGTLAAGGLAVAWALAVGVRVEAAGFAVLGVAALAVLAASGLASRQRGGDGQAVVRVSVGEGRAGWAGMGAEVAGWGLAVVGVMMAGNDRGLLDAALGCAGGLALVVALRPDRRPAVWPGLGLLQVALWLRLALLGVAAPEAYTVPLSVAGLIAAWLAGRRDPAISSWTGYGVALALTFLPSAYAAWHDPGLVRPLLLGVAALAATLTGAWARLQAPLILGGAVLVVTAAHEFAPALAELVGQGPRWLPIAVAGASLLFTGATYEHRLRDLRRIRRLIVRMR</sequence>
<feature type="transmembrane region" description="Helical" evidence="1">
    <location>
        <begin position="382"/>
        <end position="400"/>
    </location>
</feature>
<keyword evidence="1" id="KW-1133">Transmembrane helix</keyword>
<feature type="transmembrane region" description="Helical" evidence="1">
    <location>
        <begin position="1229"/>
        <end position="1251"/>
    </location>
</feature>
<feature type="transmembrane region" description="Helical" evidence="1">
    <location>
        <begin position="665"/>
        <end position="682"/>
    </location>
</feature>
<dbReference type="InterPro" id="IPR058062">
    <property type="entry name" value="SCO7613_C"/>
</dbReference>
<feature type="transmembrane region" description="Helical" evidence="1">
    <location>
        <begin position="797"/>
        <end position="814"/>
    </location>
</feature>
<feature type="transmembrane region" description="Helical" evidence="1">
    <location>
        <begin position="1412"/>
        <end position="1431"/>
    </location>
</feature>
<feature type="transmembrane region" description="Helical" evidence="1">
    <location>
        <begin position="110"/>
        <end position="129"/>
    </location>
</feature>
<feature type="transmembrane region" description="Helical" evidence="1">
    <location>
        <begin position="1112"/>
        <end position="1129"/>
    </location>
</feature>
<feature type="transmembrane region" description="Helical" evidence="1">
    <location>
        <begin position="897"/>
        <end position="914"/>
    </location>
</feature>
<feature type="transmembrane region" description="Helical" evidence="1">
    <location>
        <begin position="435"/>
        <end position="454"/>
    </location>
</feature>
<feature type="transmembrane region" description="Helical" evidence="1">
    <location>
        <begin position="333"/>
        <end position="356"/>
    </location>
</feature>
<organism evidence="2">
    <name type="scientific">Nonomuraea gerenzanensis</name>
    <dbReference type="NCBI Taxonomy" id="93944"/>
    <lineage>
        <taxon>Bacteria</taxon>
        <taxon>Bacillati</taxon>
        <taxon>Actinomycetota</taxon>
        <taxon>Actinomycetes</taxon>
        <taxon>Streptosporangiales</taxon>
        <taxon>Streptosporangiaceae</taxon>
        <taxon>Nonomuraea</taxon>
    </lineage>
</organism>
<feature type="transmembrane region" description="Helical" evidence="1">
    <location>
        <begin position="1088"/>
        <end position="1107"/>
    </location>
</feature>
<feature type="transmembrane region" description="Helical" evidence="1">
    <location>
        <begin position="821"/>
        <end position="839"/>
    </location>
</feature>